<evidence type="ECO:0000313" key="1">
    <source>
        <dbReference type="EMBL" id="HDP15469.1"/>
    </source>
</evidence>
<protein>
    <submittedName>
        <fullName evidence="1">Uncharacterized protein</fullName>
    </submittedName>
</protein>
<dbReference type="EMBL" id="DSAY01000123">
    <property type="protein sequence ID" value="HDP15469.1"/>
    <property type="molecule type" value="Genomic_DNA"/>
</dbReference>
<reference evidence="1" key="1">
    <citation type="journal article" date="2020" name="mSystems">
        <title>Genome- and Community-Level Interaction Insights into Carbon Utilization and Element Cycling Functions of Hydrothermarchaeota in Hydrothermal Sediment.</title>
        <authorList>
            <person name="Zhou Z."/>
            <person name="Liu Y."/>
            <person name="Xu W."/>
            <person name="Pan J."/>
            <person name="Luo Z.H."/>
            <person name="Li M."/>
        </authorList>
    </citation>
    <scope>NUCLEOTIDE SEQUENCE [LARGE SCALE GENOMIC DNA]</scope>
    <source>
        <strain evidence="1">SpSt-116</strain>
    </source>
</reference>
<name>A0A7C1GJZ2_9CREN</name>
<gene>
    <name evidence="1" type="ORF">ENN26_06845</name>
</gene>
<comment type="caution">
    <text evidence="1">The sequence shown here is derived from an EMBL/GenBank/DDBJ whole genome shotgun (WGS) entry which is preliminary data.</text>
</comment>
<proteinExistence type="predicted"/>
<sequence length="150" mass="17375">MSVGDGKEYYLRQQFTDNSGRTKTISLLLREQPRSVPERAYTFKEHVGGRQTVLLSFLRWQDFEREGEGFRYFHTYSLDVVINQPGKRVGVSITIHDHEKAGGISWFDEPIENVVKVIREKGLETVMNEVFEDVMTFVFSRLSPQGLLKT</sequence>
<dbReference type="AlphaFoldDB" id="A0A7C1GJZ2"/>
<accession>A0A7C1GJZ2</accession>
<organism evidence="1">
    <name type="scientific">Thermofilum adornatum</name>
    <dbReference type="NCBI Taxonomy" id="1365176"/>
    <lineage>
        <taxon>Archaea</taxon>
        <taxon>Thermoproteota</taxon>
        <taxon>Thermoprotei</taxon>
        <taxon>Thermofilales</taxon>
        <taxon>Thermofilaceae</taxon>
        <taxon>Thermofilum</taxon>
    </lineage>
</organism>